<keyword evidence="8" id="KW-1015">Disulfide bond</keyword>
<dbReference type="Pfam" id="PF13363">
    <property type="entry name" value="BetaGal_dom3"/>
    <property type="match status" value="1"/>
</dbReference>
<keyword evidence="11 13" id="KW-0326">Glycosidase</keyword>
<evidence type="ECO:0000256" key="12">
    <source>
        <dbReference type="ARBA" id="ARBA00023326"/>
    </source>
</evidence>
<sequence length="1012" mass="111463">MLIYFNLFFFFSWWVQETFALKVGSIQNARIKAHKRDVLQDVVSWDEHSILVRGERIMIYSGEVHPFRLPSPGLWLDVFQKIKAMGFSAVSFYTFWGLQEGNPGQVITDGVFDLDGFFGAATEAGIYLIARPGPYINAETAAGGIPGWVLKIKGVIRSTDQDYLDSTQNYATTIGKIIARAQITNGGPVIMVQPENEYASWPGVNNFPSQMNKDYMEFVEQQLLDAGIVVPFVVNDNLNMGNFAPGSGVGEVDLYGIDAYPMRYDCGNPYIWPTYRFPKTWEITHSNYSPSTPFTIGEFQGGGGDGWGGVGEDRCAILTNNDAIKVQFKNTYSFAVAIFNVYMIYGGTNWGNLGYHGGYTSYDYGASITEDRQVWREKYSEMKLEANFLKASPAYLTTTPGHGANGTYGAPGGIAVTPLLGAVNNGKNGTRTNFYVVRHADFTSTSRTPYKLTVTTSHGNITIPQLDGSMVMNGRDSKIHVTDYDIGGINLVYSSAEIFSWTQRSTLGRVLVLYGGNGENNEAAFSASLGVPKVTEGDGVIIQNLSGLWVFQWTVEPNRRIVQIGKLSIYLLSRNEVYSYWSLEVEAPAPIGNHTSPSKSSVIVNGGYLLRTARIEGKELKLTGDINATTNFEVISTPSEVNSLFLNGKKLNITKSKNGNIQARLSFSPPSITLPDFTTQSWQYIDSLPEIQPNHDDSLWTSLDHTATNNTLKIVTPTSMYASDYGYHTGSLIYRGHFLSSGNETTFFINTTGGAGFAHSVWLNSTFLGSWIGSGGNQSYAQTLNLASGLQSGSEYVFTVLIDHMGQDEEAPGTDAIKFPRGFLDYSLSSHSKSDVTWKMTGNFGGEKYIDKARGPRNEGAIFAERQGYHLPDPPSEKWEVRNPVTNGVKNAGVGFFTTSFELNVPEGWDIPMSFVFNGTGEAGNYRVQLFVNGWQFGKYVNNLGPQTNFPVPEGILNYHGSNTVALTLWSLDSEGAKIGGFELIPNAHIWSGYRQPALVDGRSWSERADVY</sequence>
<dbReference type="InterPro" id="IPR036833">
    <property type="entry name" value="BetaGal_dom3_sf"/>
</dbReference>
<dbReference type="PANTHER" id="PTHR23421">
    <property type="entry name" value="BETA-GALACTOSIDASE RELATED"/>
    <property type="match status" value="1"/>
</dbReference>
<dbReference type="Pfam" id="PF10435">
    <property type="entry name" value="BetaGal_dom2"/>
    <property type="match status" value="1"/>
</dbReference>
<name>A0A5N6JSC8_MONLA</name>
<keyword evidence="6 15" id="KW-0732">Signal</keyword>
<feature type="signal peptide" evidence="15">
    <location>
        <begin position="1"/>
        <end position="20"/>
    </location>
</feature>
<evidence type="ECO:0000313" key="17">
    <source>
        <dbReference type="EMBL" id="KAB8291191.1"/>
    </source>
</evidence>
<dbReference type="EMBL" id="VIGI01000015">
    <property type="protein sequence ID" value="KAB8291191.1"/>
    <property type="molecule type" value="Genomic_DNA"/>
</dbReference>
<dbReference type="InterPro" id="IPR025300">
    <property type="entry name" value="BetaGal_jelly_roll_dom"/>
</dbReference>
<dbReference type="FunFam" id="2.60.120.260:FF:000065">
    <property type="entry name" value="Beta-galactosidase A"/>
    <property type="match status" value="1"/>
</dbReference>
<evidence type="ECO:0000313" key="18">
    <source>
        <dbReference type="Proteomes" id="UP000326757"/>
    </source>
</evidence>
<organism evidence="17 18">
    <name type="scientific">Monilinia laxa</name>
    <name type="common">Brown rot fungus</name>
    <name type="synonym">Sclerotinia laxa</name>
    <dbReference type="NCBI Taxonomy" id="61186"/>
    <lineage>
        <taxon>Eukaryota</taxon>
        <taxon>Fungi</taxon>
        <taxon>Dikarya</taxon>
        <taxon>Ascomycota</taxon>
        <taxon>Pezizomycotina</taxon>
        <taxon>Leotiomycetes</taxon>
        <taxon>Helotiales</taxon>
        <taxon>Sclerotiniaceae</taxon>
        <taxon>Monilinia</taxon>
    </lineage>
</organism>
<dbReference type="InterPro" id="IPR001944">
    <property type="entry name" value="Glycoside_Hdrlase_35"/>
</dbReference>
<evidence type="ECO:0000256" key="3">
    <source>
        <dbReference type="ARBA" id="ARBA00009809"/>
    </source>
</evidence>
<dbReference type="Gene3D" id="3.20.20.80">
    <property type="entry name" value="Glycosidases"/>
    <property type="match status" value="1"/>
</dbReference>
<dbReference type="Proteomes" id="UP000326757">
    <property type="component" value="Unassembled WGS sequence"/>
</dbReference>
<reference evidence="17 18" key="1">
    <citation type="submission" date="2019-06" db="EMBL/GenBank/DDBJ databases">
        <title>Genome Sequence of the Brown Rot Fungal Pathogen Monilinia laxa.</title>
        <authorList>
            <person name="De Miccolis Angelini R.M."/>
            <person name="Landi L."/>
            <person name="Abate D."/>
            <person name="Pollastro S."/>
            <person name="Romanazzi G."/>
            <person name="Faretra F."/>
        </authorList>
    </citation>
    <scope>NUCLEOTIDE SEQUENCE [LARGE SCALE GENOMIC DNA]</scope>
    <source>
        <strain evidence="17 18">Mlax316</strain>
    </source>
</reference>
<dbReference type="InterPro" id="IPR018954">
    <property type="entry name" value="Betagal_dom2"/>
</dbReference>
<evidence type="ECO:0000256" key="6">
    <source>
        <dbReference type="ARBA" id="ARBA00022729"/>
    </source>
</evidence>
<keyword evidence="10" id="KW-0119">Carbohydrate metabolism</keyword>
<dbReference type="FunFam" id="3.20.20.80:FF:000040">
    <property type="entry name" value="Beta-galactosidase A"/>
    <property type="match status" value="1"/>
</dbReference>
<dbReference type="OrthoDB" id="1657402at2759"/>
<keyword evidence="9" id="KW-0325">Glycoprotein</keyword>
<dbReference type="FunFam" id="2.60.120.260:FF:000088">
    <property type="entry name" value="Beta-galactosidase A"/>
    <property type="match status" value="1"/>
</dbReference>
<feature type="domain" description="Beta-galactosidase" evidence="16">
    <location>
        <begin position="395"/>
        <end position="580"/>
    </location>
</feature>
<evidence type="ECO:0000256" key="15">
    <source>
        <dbReference type="SAM" id="SignalP"/>
    </source>
</evidence>
<dbReference type="Gene3D" id="2.60.120.260">
    <property type="entry name" value="Galactose-binding domain-like"/>
    <property type="match status" value="2"/>
</dbReference>
<dbReference type="SMART" id="SM01029">
    <property type="entry name" value="BetaGal_dom2"/>
    <property type="match status" value="1"/>
</dbReference>
<dbReference type="Pfam" id="PF01301">
    <property type="entry name" value="Glyco_hydro_35"/>
    <property type="match status" value="1"/>
</dbReference>
<evidence type="ECO:0000256" key="13">
    <source>
        <dbReference type="RuleBase" id="RU000675"/>
    </source>
</evidence>
<dbReference type="InterPro" id="IPR031330">
    <property type="entry name" value="Gly_Hdrlase_35_cat"/>
</dbReference>
<evidence type="ECO:0000256" key="5">
    <source>
        <dbReference type="ARBA" id="ARBA00022525"/>
    </source>
</evidence>
<dbReference type="AlphaFoldDB" id="A0A5N6JSC8"/>
<dbReference type="SUPFAM" id="SSF117100">
    <property type="entry name" value="Beta-galactosidase LacA, domain 3"/>
    <property type="match status" value="1"/>
</dbReference>
<gene>
    <name evidence="17" type="ORF">EYC80_009879</name>
</gene>
<comment type="caution">
    <text evidence="17">The sequence shown here is derived from an EMBL/GenBank/DDBJ whole genome shotgun (WGS) entry which is preliminary data.</text>
</comment>
<evidence type="ECO:0000256" key="1">
    <source>
        <dbReference type="ARBA" id="ARBA00001412"/>
    </source>
</evidence>
<keyword evidence="18" id="KW-1185">Reference proteome</keyword>
<dbReference type="GO" id="GO:0000272">
    <property type="term" value="P:polysaccharide catabolic process"/>
    <property type="evidence" value="ECO:0007669"/>
    <property type="project" value="UniProtKB-KW"/>
</dbReference>
<evidence type="ECO:0000256" key="11">
    <source>
        <dbReference type="ARBA" id="ARBA00023295"/>
    </source>
</evidence>
<evidence type="ECO:0000256" key="2">
    <source>
        <dbReference type="ARBA" id="ARBA00004613"/>
    </source>
</evidence>
<evidence type="ECO:0000259" key="16">
    <source>
        <dbReference type="SMART" id="SM01029"/>
    </source>
</evidence>
<evidence type="ECO:0000256" key="9">
    <source>
        <dbReference type="ARBA" id="ARBA00023180"/>
    </source>
</evidence>
<dbReference type="PRINTS" id="PR00742">
    <property type="entry name" value="GLHYDRLASE35"/>
</dbReference>
<dbReference type="SUPFAM" id="SSF51445">
    <property type="entry name" value="(Trans)glycosidases"/>
    <property type="match status" value="1"/>
</dbReference>
<evidence type="ECO:0000256" key="7">
    <source>
        <dbReference type="ARBA" id="ARBA00022801"/>
    </source>
</evidence>
<dbReference type="InterPro" id="IPR017853">
    <property type="entry name" value="GH"/>
</dbReference>
<evidence type="ECO:0000256" key="14">
    <source>
        <dbReference type="RuleBase" id="RU003679"/>
    </source>
</evidence>
<dbReference type="EC" id="3.2.1.23" evidence="4 13"/>
<dbReference type="GO" id="GO:0005576">
    <property type="term" value="C:extracellular region"/>
    <property type="evidence" value="ECO:0007669"/>
    <property type="project" value="UniProtKB-SubCell"/>
</dbReference>
<dbReference type="Gene3D" id="2.102.20.10">
    <property type="entry name" value="Beta-galactosidase, domain 2"/>
    <property type="match status" value="1"/>
</dbReference>
<keyword evidence="5" id="KW-0964">Secreted</keyword>
<comment type="subcellular location">
    <subcellularLocation>
        <location evidence="2">Secreted</location>
    </subcellularLocation>
</comment>
<dbReference type="Pfam" id="PF13364">
    <property type="entry name" value="BetaGal_ABD2"/>
    <property type="match status" value="2"/>
</dbReference>
<feature type="chain" id="PRO_5024918067" description="Beta-galactosidase" evidence="15">
    <location>
        <begin position="21"/>
        <end position="1012"/>
    </location>
</feature>
<dbReference type="PROSITE" id="PS01182">
    <property type="entry name" value="GLYCOSYL_HYDROL_F35"/>
    <property type="match status" value="1"/>
</dbReference>
<protein>
    <recommendedName>
        <fullName evidence="4 13">Beta-galactosidase</fullName>
        <ecNumber evidence="4 13">3.2.1.23</ecNumber>
    </recommendedName>
</protein>
<dbReference type="Gene3D" id="2.60.390.10">
    <property type="entry name" value="Beta-galactosidase, domain 3"/>
    <property type="match status" value="1"/>
</dbReference>
<keyword evidence="12" id="KW-0624">Polysaccharide degradation</keyword>
<dbReference type="InterPro" id="IPR019801">
    <property type="entry name" value="Glyco_hydro_35_CS"/>
</dbReference>
<dbReference type="FunFam" id="2.60.390.10:FF:000001">
    <property type="entry name" value="Beta-galactosidase A"/>
    <property type="match status" value="1"/>
</dbReference>
<dbReference type="FunFam" id="2.102.20.10:FF:000001">
    <property type="entry name" value="Beta-galactosidase A"/>
    <property type="match status" value="1"/>
</dbReference>
<dbReference type="SUPFAM" id="SSF51011">
    <property type="entry name" value="Glycosyl hydrolase domain"/>
    <property type="match status" value="1"/>
</dbReference>
<dbReference type="SUPFAM" id="SSF49785">
    <property type="entry name" value="Galactose-binding domain-like"/>
    <property type="match status" value="2"/>
</dbReference>
<comment type="similarity">
    <text evidence="3 14">Belongs to the glycosyl hydrolase 35 family.</text>
</comment>
<comment type="catalytic activity">
    <reaction evidence="1 13">
        <text>Hydrolysis of terminal non-reducing beta-D-galactose residues in beta-D-galactosides.</text>
        <dbReference type="EC" id="3.2.1.23"/>
    </reaction>
</comment>
<dbReference type="GO" id="GO:0004565">
    <property type="term" value="F:beta-galactosidase activity"/>
    <property type="evidence" value="ECO:0007669"/>
    <property type="project" value="UniProtKB-EC"/>
</dbReference>
<evidence type="ECO:0000256" key="10">
    <source>
        <dbReference type="ARBA" id="ARBA00023277"/>
    </source>
</evidence>
<dbReference type="InterPro" id="IPR008979">
    <property type="entry name" value="Galactose-bd-like_sf"/>
</dbReference>
<proteinExistence type="inferred from homology"/>
<dbReference type="InterPro" id="IPR037110">
    <property type="entry name" value="Betagal_dom2_sf"/>
</dbReference>
<keyword evidence="7 13" id="KW-0378">Hydrolase</keyword>
<accession>A0A5N6JSC8</accession>
<evidence type="ECO:0000256" key="8">
    <source>
        <dbReference type="ARBA" id="ARBA00023157"/>
    </source>
</evidence>
<dbReference type="InterPro" id="IPR025972">
    <property type="entry name" value="BetaGal_dom3"/>
</dbReference>
<evidence type="ECO:0000256" key="4">
    <source>
        <dbReference type="ARBA" id="ARBA00012756"/>
    </source>
</evidence>